<evidence type="ECO:0000313" key="3">
    <source>
        <dbReference type="Proteomes" id="UP000237271"/>
    </source>
</evidence>
<dbReference type="PANTHER" id="PTHR46599">
    <property type="entry name" value="PIGGYBAC TRANSPOSABLE ELEMENT-DERIVED PROTEIN 4"/>
    <property type="match status" value="1"/>
</dbReference>
<accession>A0A2P4X4E9</accession>
<feature type="domain" description="PiggyBac transposable element-derived protein" evidence="1">
    <location>
        <begin position="2"/>
        <end position="168"/>
    </location>
</feature>
<proteinExistence type="predicted"/>
<sequence>MGTRVSFDEGTIPNRSQFNPIRVYNKDKPHKYGTKCYMTCWAETGYCSRISLYKLFLIPFRIIQNILIDTNGNMCYSEFDRVEMYLGAVMNKQKSKGVAQKAVIRNVAKTFEGQQGKRLVIADNFYTSCSLALKLLEMGFYYVRTHCKARLGWPRSLPFAQKSRPRGMARGTYRIAQPSNILI</sequence>
<gene>
    <name evidence="2" type="ORF">PHPALM_30723</name>
</gene>
<dbReference type="EMBL" id="NCKW01016872">
    <property type="protein sequence ID" value="POM60425.1"/>
    <property type="molecule type" value="Genomic_DNA"/>
</dbReference>
<dbReference type="OrthoDB" id="117306at2759"/>
<organism evidence="2 3">
    <name type="scientific">Phytophthora palmivora</name>
    <dbReference type="NCBI Taxonomy" id="4796"/>
    <lineage>
        <taxon>Eukaryota</taxon>
        <taxon>Sar</taxon>
        <taxon>Stramenopiles</taxon>
        <taxon>Oomycota</taxon>
        <taxon>Peronosporomycetes</taxon>
        <taxon>Peronosporales</taxon>
        <taxon>Peronosporaceae</taxon>
        <taxon>Phytophthora</taxon>
    </lineage>
</organism>
<dbReference type="Pfam" id="PF13843">
    <property type="entry name" value="DDE_Tnp_1_7"/>
    <property type="match status" value="1"/>
</dbReference>
<reference evidence="2 3" key="1">
    <citation type="journal article" date="2017" name="Genome Biol. Evol.">
        <title>Phytophthora megakarya and P. palmivora, closely related causal agents of cacao black pod rot, underwent increases in genome sizes and gene numbers by different mechanisms.</title>
        <authorList>
            <person name="Ali S.S."/>
            <person name="Shao J."/>
            <person name="Lary D.J."/>
            <person name="Kronmiller B."/>
            <person name="Shen D."/>
            <person name="Strem M.D."/>
            <person name="Amoako-Attah I."/>
            <person name="Akrofi A.Y."/>
            <person name="Begoude B.A."/>
            <person name="Ten Hoopen G.M."/>
            <person name="Coulibaly K."/>
            <person name="Kebe B.I."/>
            <person name="Melnick R.L."/>
            <person name="Guiltinan M.J."/>
            <person name="Tyler B.M."/>
            <person name="Meinhardt L.W."/>
            <person name="Bailey B.A."/>
        </authorList>
    </citation>
    <scope>NUCLEOTIDE SEQUENCE [LARGE SCALE GENOMIC DNA]</scope>
    <source>
        <strain evidence="3">sbr112.9</strain>
    </source>
</reference>
<dbReference type="InterPro" id="IPR029526">
    <property type="entry name" value="PGBD"/>
</dbReference>
<protein>
    <recommendedName>
        <fullName evidence="1">PiggyBac transposable element-derived protein domain-containing protein</fullName>
    </recommendedName>
</protein>
<dbReference type="AlphaFoldDB" id="A0A2P4X4E9"/>
<keyword evidence="3" id="KW-1185">Reference proteome</keyword>
<evidence type="ECO:0000259" key="1">
    <source>
        <dbReference type="Pfam" id="PF13843"/>
    </source>
</evidence>
<comment type="caution">
    <text evidence="2">The sequence shown here is derived from an EMBL/GenBank/DDBJ whole genome shotgun (WGS) entry which is preliminary data.</text>
</comment>
<name>A0A2P4X4E9_9STRA</name>
<evidence type="ECO:0000313" key="2">
    <source>
        <dbReference type="EMBL" id="POM60425.1"/>
    </source>
</evidence>
<dbReference type="Proteomes" id="UP000237271">
    <property type="component" value="Unassembled WGS sequence"/>
</dbReference>
<dbReference type="PANTHER" id="PTHR46599:SF3">
    <property type="entry name" value="PIGGYBAC TRANSPOSABLE ELEMENT-DERIVED PROTEIN 4"/>
    <property type="match status" value="1"/>
</dbReference>